<gene>
    <name evidence="2" type="ORF">JT362_07340</name>
</gene>
<evidence type="ECO:0000259" key="1">
    <source>
        <dbReference type="PROSITE" id="PS50043"/>
    </source>
</evidence>
<dbReference type="PRINTS" id="PR00038">
    <property type="entry name" value="HTHLUXR"/>
</dbReference>
<dbReference type="InterPro" id="IPR016032">
    <property type="entry name" value="Sig_transdc_resp-reg_C-effctor"/>
</dbReference>
<dbReference type="Proteomes" id="UP001156441">
    <property type="component" value="Unassembled WGS sequence"/>
</dbReference>
<comment type="caution">
    <text evidence="2">The sequence shown here is derived from an EMBL/GenBank/DDBJ whole genome shotgun (WGS) entry which is preliminary data.</text>
</comment>
<sequence length="107" mass="11657">MRARGEAVRPMSDKELQVVRMLADGMQVKQISNRLGISVEAVSMRLRRAADALGTATSVQTVVEVMRLGLLGPTSYPAPRVRREVADRHSSTCALLRNPVCDCAGHL</sequence>
<dbReference type="EMBL" id="JAFFZE010000006">
    <property type="protein sequence ID" value="MCT2582928.1"/>
    <property type="molecule type" value="Genomic_DNA"/>
</dbReference>
<name>A0ABT2J4Y4_9PSEU</name>
<dbReference type="PROSITE" id="PS50043">
    <property type="entry name" value="HTH_LUXR_2"/>
    <property type="match status" value="1"/>
</dbReference>
<dbReference type="SUPFAM" id="SSF46894">
    <property type="entry name" value="C-terminal effector domain of the bipartite response regulators"/>
    <property type="match status" value="1"/>
</dbReference>
<proteinExistence type="predicted"/>
<dbReference type="InterPro" id="IPR036388">
    <property type="entry name" value="WH-like_DNA-bd_sf"/>
</dbReference>
<dbReference type="SMART" id="SM00421">
    <property type="entry name" value="HTH_LUXR"/>
    <property type="match status" value="1"/>
</dbReference>
<dbReference type="InterPro" id="IPR000792">
    <property type="entry name" value="Tscrpt_reg_LuxR_C"/>
</dbReference>
<reference evidence="2 3" key="1">
    <citation type="submission" date="2021-02" db="EMBL/GenBank/DDBJ databases">
        <title>Actinophytocola xerophila sp. nov., isolated from soil of cotton cropping field.</title>
        <authorList>
            <person name="Huang R."/>
            <person name="Chen X."/>
            <person name="Ge X."/>
            <person name="Liu W."/>
        </authorList>
    </citation>
    <scope>NUCLEOTIDE SEQUENCE [LARGE SCALE GENOMIC DNA]</scope>
    <source>
        <strain evidence="2 3">S1-96</strain>
    </source>
</reference>
<dbReference type="Gene3D" id="1.10.10.10">
    <property type="entry name" value="Winged helix-like DNA-binding domain superfamily/Winged helix DNA-binding domain"/>
    <property type="match status" value="1"/>
</dbReference>
<feature type="domain" description="HTH luxR-type" evidence="1">
    <location>
        <begin position="4"/>
        <end position="69"/>
    </location>
</feature>
<dbReference type="Pfam" id="PF00196">
    <property type="entry name" value="GerE"/>
    <property type="match status" value="1"/>
</dbReference>
<protein>
    <submittedName>
        <fullName evidence="2">Response regulator transcription factor</fullName>
    </submittedName>
</protein>
<evidence type="ECO:0000313" key="2">
    <source>
        <dbReference type="EMBL" id="MCT2582928.1"/>
    </source>
</evidence>
<keyword evidence="3" id="KW-1185">Reference proteome</keyword>
<dbReference type="RefSeq" id="WP_260190265.1">
    <property type="nucleotide sequence ID" value="NZ_JAFFZE010000006.1"/>
</dbReference>
<evidence type="ECO:0000313" key="3">
    <source>
        <dbReference type="Proteomes" id="UP001156441"/>
    </source>
</evidence>
<organism evidence="2 3">
    <name type="scientific">Actinophytocola gossypii</name>
    <dbReference type="NCBI Taxonomy" id="2812003"/>
    <lineage>
        <taxon>Bacteria</taxon>
        <taxon>Bacillati</taxon>
        <taxon>Actinomycetota</taxon>
        <taxon>Actinomycetes</taxon>
        <taxon>Pseudonocardiales</taxon>
        <taxon>Pseudonocardiaceae</taxon>
    </lineage>
</organism>
<accession>A0ABT2J4Y4</accession>